<feature type="transmembrane region" description="Helical" evidence="1">
    <location>
        <begin position="330"/>
        <end position="351"/>
    </location>
</feature>
<dbReference type="EMBL" id="CP157355">
    <property type="protein sequence ID" value="XBM02147.1"/>
    <property type="molecule type" value="Genomic_DNA"/>
</dbReference>
<dbReference type="GO" id="GO:0000271">
    <property type="term" value="P:polysaccharide biosynthetic process"/>
    <property type="evidence" value="ECO:0007669"/>
    <property type="project" value="TreeGrafter"/>
</dbReference>
<dbReference type="PANTHER" id="PTHR23028">
    <property type="entry name" value="ACETYLTRANSFERASE"/>
    <property type="match status" value="1"/>
</dbReference>
<dbReference type="KEGG" id="cmav:ABHF33_07745"/>
<feature type="transmembrane region" description="Helical" evidence="1">
    <location>
        <begin position="43"/>
        <end position="62"/>
    </location>
</feature>
<feature type="domain" description="Acyltransferase 3" evidence="2">
    <location>
        <begin position="12"/>
        <end position="346"/>
    </location>
</feature>
<feature type="transmembrane region" description="Helical" evidence="1">
    <location>
        <begin position="148"/>
        <end position="166"/>
    </location>
</feature>
<accession>A0AAU7FC55</accession>
<feature type="transmembrane region" description="Helical" evidence="1">
    <location>
        <begin position="290"/>
        <end position="310"/>
    </location>
</feature>
<dbReference type="GO" id="GO:0016020">
    <property type="term" value="C:membrane"/>
    <property type="evidence" value="ECO:0007669"/>
    <property type="project" value="TreeGrafter"/>
</dbReference>
<feature type="transmembrane region" description="Helical" evidence="1">
    <location>
        <begin position="173"/>
        <end position="192"/>
    </location>
</feature>
<feature type="transmembrane region" description="Helical" evidence="1">
    <location>
        <begin position="9"/>
        <end position="31"/>
    </location>
</feature>
<dbReference type="PANTHER" id="PTHR23028:SF131">
    <property type="entry name" value="BLR2367 PROTEIN"/>
    <property type="match status" value="1"/>
</dbReference>
<keyword evidence="3" id="KW-0808">Transferase</keyword>
<sequence length="381" mass="43784">MSSAASQRFIVLDSFRGLCAVSVVLFHLHLWQSVGEWRFFRSAGLLVEFFFVLSGFVLAHRYHQQVMNGAGWRDFMISRSCRILPLHLATLLLISVLMLLRPLLFDVPLAQLPALFWHDDLQQQWLYNALLLQAWWPKANLFSFNGPAWSISVEYYIYVVFGLIVLLARRRSVWAYAGMVLLGSLATAWLAPKIAHSPGLRGLICFFLGAAAYSLHLRWRDLSLGKHWMTVLEGATLLALYWMITLKYPHKAYWASWGFTAAILVFASERGQISAWLKHKAFLQLGEWSFSIYLIHFVLLYLLSTLLMHFQPEWFWQVGKVRYIHTGSVLGNNLLLLAILALVLGCARASYRWIERPGMRLGKRWQQCHTSPKLTLASVRG</sequence>
<proteinExistence type="predicted"/>
<dbReference type="EC" id="2.3.-.-" evidence="3"/>
<keyword evidence="1" id="KW-1133">Transmembrane helix</keyword>
<gene>
    <name evidence="3" type="ORF">ABHF33_07745</name>
</gene>
<feature type="transmembrane region" description="Helical" evidence="1">
    <location>
        <begin position="83"/>
        <end position="104"/>
    </location>
</feature>
<dbReference type="InterPro" id="IPR050879">
    <property type="entry name" value="Acyltransferase_3"/>
</dbReference>
<protein>
    <submittedName>
        <fullName evidence="3">Acyltransferase</fullName>
        <ecNumber evidence="3">2.3.-.-</ecNumber>
    </submittedName>
</protein>
<dbReference type="InterPro" id="IPR002656">
    <property type="entry name" value="Acyl_transf_3_dom"/>
</dbReference>
<dbReference type="RefSeq" id="WP_348946422.1">
    <property type="nucleotide sequence ID" value="NZ_CP157355.1"/>
</dbReference>
<reference evidence="3" key="1">
    <citation type="submission" date="2024-05" db="EMBL/GenBank/DDBJ databases">
        <authorList>
            <person name="Yang L."/>
            <person name="Pan L."/>
        </authorList>
    </citation>
    <scope>NUCLEOTIDE SEQUENCE</scope>
    <source>
        <strain evidence="3">FCG-7</strain>
    </source>
</reference>
<dbReference type="Pfam" id="PF01757">
    <property type="entry name" value="Acyl_transf_3"/>
    <property type="match status" value="1"/>
</dbReference>
<evidence type="ECO:0000259" key="2">
    <source>
        <dbReference type="Pfam" id="PF01757"/>
    </source>
</evidence>
<feature type="transmembrane region" description="Helical" evidence="1">
    <location>
        <begin position="198"/>
        <end position="216"/>
    </location>
</feature>
<evidence type="ECO:0000313" key="3">
    <source>
        <dbReference type="EMBL" id="XBM02147.1"/>
    </source>
</evidence>
<keyword evidence="1" id="KW-0812">Transmembrane</keyword>
<name>A0AAU7FC55_9NEIS</name>
<feature type="transmembrane region" description="Helical" evidence="1">
    <location>
        <begin position="252"/>
        <end position="269"/>
    </location>
</feature>
<feature type="transmembrane region" description="Helical" evidence="1">
    <location>
        <begin position="228"/>
        <end position="246"/>
    </location>
</feature>
<evidence type="ECO:0000256" key="1">
    <source>
        <dbReference type="SAM" id="Phobius"/>
    </source>
</evidence>
<dbReference type="AlphaFoldDB" id="A0AAU7FC55"/>
<keyword evidence="3" id="KW-0012">Acyltransferase</keyword>
<keyword evidence="1" id="KW-0472">Membrane</keyword>
<organism evidence="3">
    <name type="scientific">Chitinibacter mangrovi</name>
    <dbReference type="NCBI Taxonomy" id="3153927"/>
    <lineage>
        <taxon>Bacteria</taxon>
        <taxon>Pseudomonadati</taxon>
        <taxon>Pseudomonadota</taxon>
        <taxon>Betaproteobacteria</taxon>
        <taxon>Neisseriales</taxon>
        <taxon>Chitinibacteraceae</taxon>
        <taxon>Chitinibacter</taxon>
    </lineage>
</organism>
<dbReference type="GO" id="GO:0016747">
    <property type="term" value="F:acyltransferase activity, transferring groups other than amino-acyl groups"/>
    <property type="evidence" value="ECO:0007669"/>
    <property type="project" value="InterPro"/>
</dbReference>